<gene>
    <name evidence="1" type="ORF">SAMN05443636_2149</name>
</gene>
<accession>A0A1M5RDE4</accession>
<evidence type="ECO:0000313" key="2">
    <source>
        <dbReference type="Proteomes" id="UP000184357"/>
    </source>
</evidence>
<sequence>MPSRRDALGLCGGALLGVGLAGYVGPEGGRTRTPRTDDGTELWRATIPGDYPPTPAAGPDGAYVATTAGGVGKIGL</sequence>
<protein>
    <submittedName>
        <fullName evidence="1">Uncharacterized protein</fullName>
    </submittedName>
</protein>
<reference evidence="1 2" key="1">
    <citation type="submission" date="2016-11" db="EMBL/GenBank/DDBJ databases">
        <authorList>
            <person name="Jaros S."/>
            <person name="Januszkiewicz K."/>
            <person name="Wedrychowicz H."/>
        </authorList>
    </citation>
    <scope>NUCLEOTIDE SEQUENCE [LARGE SCALE GENOMIC DNA]</scope>
    <source>
        <strain evidence="1 2">DSM 9297</strain>
    </source>
</reference>
<name>A0A1M5RDE4_9EURY</name>
<dbReference type="Proteomes" id="UP000184357">
    <property type="component" value="Unassembled WGS sequence"/>
</dbReference>
<dbReference type="EMBL" id="FQWV01000005">
    <property type="protein sequence ID" value="SHH24218.1"/>
    <property type="molecule type" value="Genomic_DNA"/>
</dbReference>
<proteinExistence type="predicted"/>
<evidence type="ECO:0000313" key="1">
    <source>
        <dbReference type="EMBL" id="SHH24218.1"/>
    </source>
</evidence>
<dbReference type="AlphaFoldDB" id="A0A1M5RDE4"/>
<organism evidence="1 2">
    <name type="scientific">Halobaculum gomorrense</name>
    <dbReference type="NCBI Taxonomy" id="43928"/>
    <lineage>
        <taxon>Archaea</taxon>
        <taxon>Methanobacteriati</taxon>
        <taxon>Methanobacteriota</taxon>
        <taxon>Stenosarchaea group</taxon>
        <taxon>Halobacteria</taxon>
        <taxon>Halobacteriales</taxon>
        <taxon>Haloferacaceae</taxon>
        <taxon>Halobaculum</taxon>
    </lineage>
</organism>
<keyword evidence="2" id="KW-1185">Reference proteome</keyword>
<dbReference type="RefSeq" id="WP_073309355.1">
    <property type="nucleotide sequence ID" value="NZ_FQWV01000005.1"/>
</dbReference>